<dbReference type="PANTHER" id="PTHR36826:SF1">
    <property type="entry name" value="PROTEIN ECM13"/>
    <property type="match status" value="1"/>
</dbReference>
<feature type="region of interest" description="Disordered" evidence="2">
    <location>
        <begin position="114"/>
        <end position="144"/>
    </location>
</feature>
<dbReference type="InterPro" id="IPR037738">
    <property type="entry name" value="Ecm13-like"/>
</dbReference>
<gene>
    <name evidence="3" type="ORF">B0T17DRAFT_494824</name>
</gene>
<evidence type="ECO:0000313" key="3">
    <source>
        <dbReference type="EMBL" id="KAK0621233.1"/>
    </source>
</evidence>
<reference evidence="3" key="1">
    <citation type="submission" date="2023-06" db="EMBL/GenBank/DDBJ databases">
        <title>Genome-scale phylogeny and comparative genomics of the fungal order Sordariales.</title>
        <authorList>
            <consortium name="Lawrence Berkeley National Laboratory"/>
            <person name="Hensen N."/>
            <person name="Bonometti L."/>
            <person name="Westerberg I."/>
            <person name="Brannstrom I.O."/>
            <person name="Guillou S."/>
            <person name="Cros-Aarteil S."/>
            <person name="Calhoun S."/>
            <person name="Haridas S."/>
            <person name="Kuo A."/>
            <person name="Mondo S."/>
            <person name="Pangilinan J."/>
            <person name="Riley R."/>
            <person name="LaButti K."/>
            <person name="Andreopoulos B."/>
            <person name="Lipzen A."/>
            <person name="Chen C."/>
            <person name="Yanf M."/>
            <person name="Daum C."/>
            <person name="Ng V."/>
            <person name="Clum A."/>
            <person name="Steindorff A."/>
            <person name="Ohm R."/>
            <person name="Martin F."/>
            <person name="Silar P."/>
            <person name="Natvig D."/>
            <person name="Lalanne C."/>
            <person name="Gautier V."/>
            <person name="Ament-velasquez S.L."/>
            <person name="Kruys A."/>
            <person name="Hutchinson M.I."/>
            <person name="Powell A.J."/>
            <person name="Barry K."/>
            <person name="Miller A.N."/>
            <person name="Grigoriev I.V."/>
            <person name="Debuchy R."/>
            <person name="Gladieux P."/>
            <person name="Thoren M.H."/>
            <person name="Johannesson H."/>
        </authorList>
    </citation>
    <scope>NUCLEOTIDE SEQUENCE</scope>
    <source>
        <strain evidence="3">SMH3391-2</strain>
    </source>
</reference>
<dbReference type="EMBL" id="JAULSR010000004">
    <property type="protein sequence ID" value="KAK0621233.1"/>
    <property type="molecule type" value="Genomic_DNA"/>
</dbReference>
<evidence type="ECO:0000256" key="1">
    <source>
        <dbReference type="SAM" id="Coils"/>
    </source>
</evidence>
<dbReference type="Proteomes" id="UP001174934">
    <property type="component" value="Unassembled WGS sequence"/>
</dbReference>
<accession>A0AA40C1P5</accession>
<feature type="region of interest" description="Disordered" evidence="2">
    <location>
        <begin position="166"/>
        <end position="236"/>
    </location>
</feature>
<comment type="caution">
    <text evidence="3">The sequence shown here is derived from an EMBL/GenBank/DDBJ whole genome shotgun (WGS) entry which is preliminary data.</text>
</comment>
<feature type="coiled-coil region" evidence="1">
    <location>
        <begin position="67"/>
        <end position="94"/>
    </location>
</feature>
<organism evidence="3 4">
    <name type="scientific">Bombardia bombarda</name>
    <dbReference type="NCBI Taxonomy" id="252184"/>
    <lineage>
        <taxon>Eukaryota</taxon>
        <taxon>Fungi</taxon>
        <taxon>Dikarya</taxon>
        <taxon>Ascomycota</taxon>
        <taxon>Pezizomycotina</taxon>
        <taxon>Sordariomycetes</taxon>
        <taxon>Sordariomycetidae</taxon>
        <taxon>Sordariales</taxon>
        <taxon>Lasiosphaeriaceae</taxon>
        <taxon>Bombardia</taxon>
    </lineage>
</organism>
<evidence type="ECO:0008006" key="5">
    <source>
        <dbReference type="Google" id="ProtNLM"/>
    </source>
</evidence>
<feature type="compositionally biased region" description="Low complexity" evidence="2">
    <location>
        <begin position="166"/>
        <end position="177"/>
    </location>
</feature>
<proteinExistence type="predicted"/>
<protein>
    <recommendedName>
        <fullName evidence="5">Protein ECM13</fullName>
    </recommendedName>
</protein>
<name>A0AA40C1P5_9PEZI</name>
<evidence type="ECO:0000313" key="4">
    <source>
        <dbReference type="Proteomes" id="UP001174934"/>
    </source>
</evidence>
<evidence type="ECO:0000256" key="2">
    <source>
        <dbReference type="SAM" id="MobiDB-lite"/>
    </source>
</evidence>
<sequence>MSSPLQINTNLTTTQSRSRTALPSSPVVSSAFRVAKMSIAQTYFLAHKARAKLSSEAAQPDHNLRLLVGHANLLDSLMLELADAEREQESWFNQSVRGATRSSSEKRHIQWADAPAVEEPEHDWHAEDAESDSDSDSESDFDEDEDIEMADVVSLRRMIPTTKPLLAAAPQQLQQQYQEDEDMEDDDDEEDYAQLALQRSPSHSPALSPPELDHDSDSSEDESMPPSPPTALLPTFSEKQKEAIATTGLYAARQEDDKDAFYDQGYYLPPRNRQLVSAISVY</sequence>
<feature type="compositionally biased region" description="Acidic residues" evidence="2">
    <location>
        <begin position="129"/>
        <end position="144"/>
    </location>
</feature>
<dbReference type="AlphaFoldDB" id="A0AA40C1P5"/>
<keyword evidence="1" id="KW-0175">Coiled coil</keyword>
<keyword evidence="4" id="KW-1185">Reference proteome</keyword>
<dbReference type="PANTHER" id="PTHR36826">
    <property type="entry name" value="PROTEIN ECM13"/>
    <property type="match status" value="1"/>
</dbReference>
<feature type="compositionally biased region" description="Acidic residues" evidence="2">
    <location>
        <begin position="178"/>
        <end position="192"/>
    </location>
</feature>